<name>A0ABQ5RZU1_9CHLO</name>
<protein>
    <submittedName>
        <fullName evidence="2">Uncharacterized protein</fullName>
    </submittedName>
</protein>
<dbReference type="EMBL" id="BSDZ01000014">
    <property type="protein sequence ID" value="GLI63153.1"/>
    <property type="molecule type" value="Genomic_DNA"/>
</dbReference>
<evidence type="ECO:0000313" key="2">
    <source>
        <dbReference type="EMBL" id="GLI63153.1"/>
    </source>
</evidence>
<comment type="caution">
    <text evidence="2">The sequence shown here is derived from an EMBL/GenBank/DDBJ whole genome shotgun (WGS) entry which is preliminary data.</text>
</comment>
<gene>
    <name evidence="2" type="ORF">VaNZ11_005919</name>
</gene>
<feature type="region of interest" description="Disordered" evidence="1">
    <location>
        <begin position="270"/>
        <end position="304"/>
    </location>
</feature>
<feature type="compositionally biased region" description="Polar residues" evidence="1">
    <location>
        <begin position="276"/>
        <end position="287"/>
    </location>
</feature>
<organism evidence="2 3">
    <name type="scientific">Volvox africanus</name>
    <dbReference type="NCBI Taxonomy" id="51714"/>
    <lineage>
        <taxon>Eukaryota</taxon>
        <taxon>Viridiplantae</taxon>
        <taxon>Chlorophyta</taxon>
        <taxon>core chlorophytes</taxon>
        <taxon>Chlorophyceae</taxon>
        <taxon>CS clade</taxon>
        <taxon>Chlamydomonadales</taxon>
        <taxon>Volvocaceae</taxon>
        <taxon>Volvox</taxon>
    </lineage>
</organism>
<feature type="non-terminal residue" evidence="2">
    <location>
        <position position="1"/>
    </location>
</feature>
<evidence type="ECO:0000256" key="1">
    <source>
        <dbReference type="SAM" id="MobiDB-lite"/>
    </source>
</evidence>
<feature type="compositionally biased region" description="Gly residues" evidence="1">
    <location>
        <begin position="295"/>
        <end position="304"/>
    </location>
</feature>
<accession>A0ABQ5RZU1</accession>
<reference evidence="2 3" key="1">
    <citation type="journal article" date="2023" name="IScience">
        <title>Expanded male sex-determining region conserved during the evolution of homothallism in the green alga Volvox.</title>
        <authorList>
            <person name="Yamamoto K."/>
            <person name="Matsuzaki R."/>
            <person name="Mahakham W."/>
            <person name="Heman W."/>
            <person name="Sekimoto H."/>
            <person name="Kawachi M."/>
            <person name="Minakuchi Y."/>
            <person name="Toyoda A."/>
            <person name="Nozaki H."/>
        </authorList>
    </citation>
    <scope>NUCLEOTIDE SEQUENCE [LARGE SCALE GENOMIC DNA]</scope>
    <source>
        <strain evidence="2 3">NIES-4468</strain>
    </source>
</reference>
<feature type="compositionally biased region" description="Gly residues" evidence="1">
    <location>
        <begin position="74"/>
        <end position="90"/>
    </location>
</feature>
<proteinExistence type="predicted"/>
<sequence>GVTSIHSAPLRSLFLQPAGSGISSGGGGGGNGHLMHQTAALHPYHMATSRLAPMRPTRVSEEAESCEEVPLGVVMGGGDASNEKPGGGAGTSWDADDDGGDGGDGGGDGDGMIAMSSLMVVGDEDVNAETYIGAIQSSTSNASFAIGGASVAAAAIACGASRGTSTAHGYGSHTAAPVSGEGFARIPNTVSKSPPGRAAAGIPSPLSQRHSGAHAVHGADGAVSALLSGGGAGSWDLTFKQLSRAVVAPPQRTGGGLRAAMVSRRSLMAAERPSESGISTPNGSSFFSIRRGGADDGGGGGSGGGGSGIAAAAGSLAASIGIAVASGSGSGSGMQLLSMPQGSSGGGAAAAVAASSSGHVLLGAGVQPSGPAMAPVRELNCSRFVGTQSSSSGKASKLQTTLIPPESITSPTGSPPSAIFIPHVASEFATATATTTTVSTAANAIANAITAPDSGCASHHPHGGSNSAGAVARRRHAATDGGVGASGPPSLGARPPSVDVSGGGDGVGGGGGSTMHAGMHLTAAVVAAKELRLQSESTRTAFTALAMAARARRSCTGHVLTSVAPSSPHESPILAKLIATSQSLDGIKQPHIDRHSNAHPAPLAAATRVRVSHETEAGCKTGGGGGSAAAVAVAAQPIVMPGGGSVAAAAAAAAAGRAGPSGTSRSSWDAGRVAKSFKRLGNLLMPSSPPATTRQTLPSFQVPAAVAAEDSGATVAVPVSVSGIAGISRMPSASSEGGASVPSRLLRRMISSKGRSTEGVFTGGGIATVEEDSEVVGLPPPPPLAAASVAASVAAATAPCARGGGGGGGGSCGDTAIIAPLEAPPAELADALFGRTTSRRSVVLYNPSAMPLDLYSSPSRAPAASSSC</sequence>
<feature type="region of interest" description="Disordered" evidence="1">
    <location>
        <begin position="54"/>
        <end position="109"/>
    </location>
</feature>
<feature type="region of interest" description="Disordered" evidence="1">
    <location>
        <begin position="453"/>
        <end position="512"/>
    </location>
</feature>
<feature type="compositionally biased region" description="Gly residues" evidence="1">
    <location>
        <begin position="501"/>
        <end position="512"/>
    </location>
</feature>
<dbReference type="Proteomes" id="UP001165090">
    <property type="component" value="Unassembled WGS sequence"/>
</dbReference>
<feature type="region of interest" description="Disordered" evidence="1">
    <location>
        <begin position="191"/>
        <end position="212"/>
    </location>
</feature>
<keyword evidence="3" id="KW-1185">Reference proteome</keyword>
<evidence type="ECO:0000313" key="3">
    <source>
        <dbReference type="Proteomes" id="UP001165090"/>
    </source>
</evidence>